<accession>A0A814KPH9</accession>
<dbReference type="EMBL" id="CAJNOG010000186">
    <property type="protein sequence ID" value="CAF1054339.1"/>
    <property type="molecule type" value="Genomic_DNA"/>
</dbReference>
<proteinExistence type="predicted"/>
<evidence type="ECO:0000313" key="1">
    <source>
        <dbReference type="EMBL" id="CAF1054339.1"/>
    </source>
</evidence>
<comment type="caution">
    <text evidence="1">The sequence shown here is derived from an EMBL/GenBank/DDBJ whole genome shotgun (WGS) entry which is preliminary data.</text>
</comment>
<name>A0A814KPH9_9BILA</name>
<dbReference type="AlphaFoldDB" id="A0A814KPH9"/>
<protein>
    <submittedName>
        <fullName evidence="1">Uncharacterized protein</fullName>
    </submittedName>
</protein>
<gene>
    <name evidence="1" type="ORF">JYZ213_LOCUS18859</name>
</gene>
<reference evidence="1" key="1">
    <citation type="submission" date="2021-02" db="EMBL/GenBank/DDBJ databases">
        <authorList>
            <person name="Nowell W R."/>
        </authorList>
    </citation>
    <scope>NUCLEOTIDE SEQUENCE</scope>
</reference>
<dbReference type="Proteomes" id="UP000663845">
    <property type="component" value="Unassembled WGS sequence"/>
</dbReference>
<organism evidence="1 2">
    <name type="scientific">Adineta steineri</name>
    <dbReference type="NCBI Taxonomy" id="433720"/>
    <lineage>
        <taxon>Eukaryota</taxon>
        <taxon>Metazoa</taxon>
        <taxon>Spiralia</taxon>
        <taxon>Gnathifera</taxon>
        <taxon>Rotifera</taxon>
        <taxon>Eurotatoria</taxon>
        <taxon>Bdelloidea</taxon>
        <taxon>Adinetida</taxon>
        <taxon>Adinetidae</taxon>
        <taxon>Adineta</taxon>
    </lineage>
</organism>
<evidence type="ECO:0000313" key="2">
    <source>
        <dbReference type="Proteomes" id="UP000663845"/>
    </source>
</evidence>
<sequence length="241" mass="28140">MKSRVLSKYRKIRDIYNSFATKSTDAFVLNGGKQDDGSIKLMNDDSDDEYEKILSEEIVVEAAHQQMLIHNNNDQINKELNDNWEKMETDRNILTKCIKKLSIEGVIIDDVITICHGLTILMKEKPIIILNNDDAAQNVHYDDIYFGRQVKCFFKLIIYKHIQMMPNIFRQTHSNDAKYFHFYSISYIPFKDRGYELNCSYKNPIDRAAIPIVQQHIQGMRVMAIISDPVKKQVTLVEQTR</sequence>